<dbReference type="RefSeq" id="WP_187081471.1">
    <property type="nucleotide sequence ID" value="NZ_JACORU010000003.1"/>
</dbReference>
<evidence type="ECO:0000313" key="3">
    <source>
        <dbReference type="Proteomes" id="UP000596827"/>
    </source>
</evidence>
<protein>
    <submittedName>
        <fullName evidence="2">Type II secretion system protein M</fullName>
    </submittedName>
</protein>
<evidence type="ECO:0000256" key="1">
    <source>
        <dbReference type="SAM" id="Phobius"/>
    </source>
</evidence>
<dbReference type="Proteomes" id="UP000596827">
    <property type="component" value="Unassembled WGS sequence"/>
</dbReference>
<dbReference type="GO" id="GO:0015628">
    <property type="term" value="P:protein secretion by the type II secretion system"/>
    <property type="evidence" value="ECO:0007669"/>
    <property type="project" value="InterPro"/>
</dbReference>
<keyword evidence="1" id="KW-0472">Membrane</keyword>
<organism evidence="2 3">
    <name type="scientific">Ramlibacter albus</name>
    <dbReference type="NCBI Taxonomy" id="2079448"/>
    <lineage>
        <taxon>Bacteria</taxon>
        <taxon>Pseudomonadati</taxon>
        <taxon>Pseudomonadota</taxon>
        <taxon>Betaproteobacteria</taxon>
        <taxon>Burkholderiales</taxon>
        <taxon>Comamonadaceae</taxon>
        <taxon>Ramlibacter</taxon>
    </lineage>
</organism>
<reference evidence="2" key="1">
    <citation type="submission" date="2020-08" db="EMBL/GenBank/DDBJ databases">
        <title>Ramlibacter sp. GTP1 16S ribosomal RNA gene genome sequencing and assembly.</title>
        <authorList>
            <person name="Kang M."/>
        </authorList>
    </citation>
    <scope>NUCLEOTIDE SEQUENCE</scope>
    <source>
        <strain evidence="2">GTP1</strain>
    </source>
</reference>
<dbReference type="Pfam" id="PF04612">
    <property type="entry name" value="T2SSM"/>
    <property type="match status" value="1"/>
</dbReference>
<dbReference type="EMBL" id="JACORU010000003">
    <property type="protein sequence ID" value="MBC5765018.1"/>
    <property type="molecule type" value="Genomic_DNA"/>
</dbReference>
<comment type="caution">
    <text evidence="2">The sequence shown here is derived from an EMBL/GenBank/DDBJ whole genome shotgun (WGS) entry which is preliminary data.</text>
</comment>
<keyword evidence="1" id="KW-1133">Transmembrane helix</keyword>
<feature type="transmembrane region" description="Helical" evidence="1">
    <location>
        <begin position="20"/>
        <end position="43"/>
    </location>
</feature>
<evidence type="ECO:0000313" key="2">
    <source>
        <dbReference type="EMBL" id="MBC5765018.1"/>
    </source>
</evidence>
<dbReference type="AlphaFoldDB" id="A0A923M716"/>
<keyword evidence="1" id="KW-0812">Transmembrane</keyword>
<dbReference type="InterPro" id="IPR007690">
    <property type="entry name" value="T2SS_GspM"/>
</dbReference>
<proteinExistence type="predicted"/>
<dbReference type="GO" id="GO:0015627">
    <property type="term" value="C:type II protein secretion system complex"/>
    <property type="evidence" value="ECO:0007669"/>
    <property type="project" value="InterPro"/>
</dbReference>
<sequence>MKLDALRARWDMLAAREKLLVAAAAGLVGIALVWWIGIAPALATLRAADEQHRTLDAQLQHMLRLQSQAQAMQGQPKQTQDESMRLLEAAIRQHLGITARYTIQGERVTLTLAGTQPQALAQWLTQVRVNARATPSEVRLARNPAGGWDGTLVVTLPSR</sequence>
<gene>
    <name evidence="2" type="ORF">H8R02_11185</name>
</gene>
<keyword evidence="3" id="KW-1185">Reference proteome</keyword>
<accession>A0A923M716</accession>
<name>A0A923M716_9BURK</name>